<evidence type="ECO:0000256" key="2">
    <source>
        <dbReference type="ARBA" id="ARBA00009069"/>
    </source>
</evidence>
<dbReference type="HOGENOM" id="CLU_030205_0_0_1"/>
<dbReference type="FunCoup" id="G8ZNY9">
    <property type="interactions" value="38"/>
</dbReference>
<dbReference type="GO" id="GO:0005737">
    <property type="term" value="C:cytoplasm"/>
    <property type="evidence" value="ECO:0007669"/>
    <property type="project" value="UniProtKB-SubCell"/>
</dbReference>
<dbReference type="PANTHER" id="PTHR47107:SF1">
    <property type="entry name" value="CERAMIDE-BINDING PROTEIN SVF1-RELATED"/>
    <property type="match status" value="1"/>
</dbReference>
<dbReference type="Pfam" id="PF08622">
    <property type="entry name" value="Svf1"/>
    <property type="match status" value="1"/>
</dbReference>
<feature type="domain" description="Svf1-like C-terminal" evidence="5">
    <location>
        <begin position="255"/>
        <end position="398"/>
    </location>
</feature>
<dbReference type="OrthoDB" id="2590239at2759"/>
<name>G8ZNY9_TORDE</name>
<protein>
    <recommendedName>
        <fullName evidence="8">Svf1-like C-terminal domain-containing protein</fullName>
    </recommendedName>
</protein>
<reference evidence="6 7" key="1">
    <citation type="journal article" date="2011" name="Proc. Natl. Acad. Sci. U.S.A.">
        <title>Evolutionary erosion of yeast sex chromosomes by mating-type switching accidents.</title>
        <authorList>
            <person name="Gordon J.L."/>
            <person name="Armisen D."/>
            <person name="Proux-Wera E."/>
            <person name="Oheigeartaigh S.S."/>
            <person name="Byrne K.P."/>
            <person name="Wolfe K.H."/>
        </authorList>
    </citation>
    <scope>NUCLEOTIDE SEQUENCE [LARGE SCALE GENOMIC DNA]</scope>
    <source>
        <strain evidence="7">ATCC 10662 / CBS 1146 / NBRC 0425 / NCYC 2629 / NRRL Y-866</strain>
    </source>
</reference>
<dbReference type="eggNOG" id="ENOG502QQBB">
    <property type="taxonomic scope" value="Eukaryota"/>
</dbReference>
<evidence type="ECO:0008006" key="8">
    <source>
        <dbReference type="Google" id="ProtNLM"/>
    </source>
</evidence>
<keyword evidence="3" id="KW-0963">Cytoplasm</keyword>
<dbReference type="EMBL" id="HE616743">
    <property type="protein sequence ID" value="CCE90333.1"/>
    <property type="molecule type" value="Genomic_DNA"/>
</dbReference>
<dbReference type="Pfam" id="PF17187">
    <property type="entry name" value="Svf1_C"/>
    <property type="match status" value="1"/>
</dbReference>
<keyword evidence="7" id="KW-1185">Reference proteome</keyword>
<comment type="subcellular location">
    <subcellularLocation>
        <location evidence="1">Cytoplasm</location>
    </subcellularLocation>
</comment>
<sequence length="398" mass="45084">MFGGNKDKVKFAPVREVKSKDDYIVVNDIKQLEWFVLSHKEELKSNGLFKAVKKSVETRVETQTLYFTDLQSGKCGFVQMLYSSVVGGVYKGFQLNFKVFRSREDKTEDIDIWQSFKLEDLESFEPLKVVTRGASFEFKSASHDDTLTATLVIKVDIPEGSDKTSGLKIDLMVDLYEGFMIKPNGCNYYLEKAVSPDELKKADEGVHSKKMLRHLFAPRVKCHGTISYNNSKGNKVTLDLIDVPGSYIDAVQGLPPQKAARKWNFLCYQNRLSSVLCMEFTTGDSQKQTTVTVWCQTENDKIKAVGSSVNETPVKFNSTEKDEQTGWSHPKSITFPLNFTEKNLRLVNRYDVLGEMPSIVKSLVENIASVKPFIYQYCQDSEFEGEKGISIIESTFIS</sequence>
<dbReference type="GeneID" id="11504175"/>
<dbReference type="Proteomes" id="UP000005627">
    <property type="component" value="Chromosome 2"/>
</dbReference>
<accession>G8ZNY9</accession>
<feature type="domain" description="Svf1-like N-terminal" evidence="4">
    <location>
        <begin position="60"/>
        <end position="252"/>
    </location>
</feature>
<evidence type="ECO:0000259" key="5">
    <source>
        <dbReference type="Pfam" id="PF17187"/>
    </source>
</evidence>
<evidence type="ECO:0000313" key="7">
    <source>
        <dbReference type="Proteomes" id="UP000005627"/>
    </source>
</evidence>
<dbReference type="RefSeq" id="XP_003679544.1">
    <property type="nucleotide sequence ID" value="XM_003679496.1"/>
</dbReference>
<dbReference type="PANTHER" id="PTHR47107">
    <property type="entry name" value="SVF1-LIKE PROTEIN YDR222W-RELATED"/>
    <property type="match status" value="1"/>
</dbReference>
<dbReference type="InterPro" id="IPR033394">
    <property type="entry name" value="Svf1-like_C"/>
</dbReference>
<dbReference type="InterPro" id="IPR051385">
    <property type="entry name" value="Ceramide-binding_SVF1"/>
</dbReference>
<dbReference type="InterPro" id="IPR013931">
    <property type="entry name" value="Svf1-like_N"/>
</dbReference>
<proteinExistence type="inferred from homology"/>
<evidence type="ECO:0000313" key="6">
    <source>
        <dbReference type="EMBL" id="CCE90333.1"/>
    </source>
</evidence>
<dbReference type="InParanoid" id="G8ZNY9"/>
<comment type="similarity">
    <text evidence="2">Belongs to the SVF1 family.</text>
</comment>
<dbReference type="AlphaFoldDB" id="G8ZNY9"/>
<gene>
    <name evidence="6" type="primary">TDEL0B02040</name>
    <name evidence="6" type="ORF">TDEL_0B02040</name>
</gene>
<organism evidence="6 7">
    <name type="scientific">Torulaspora delbrueckii</name>
    <name type="common">Yeast</name>
    <name type="synonym">Candida colliculosa</name>
    <dbReference type="NCBI Taxonomy" id="4950"/>
    <lineage>
        <taxon>Eukaryota</taxon>
        <taxon>Fungi</taxon>
        <taxon>Dikarya</taxon>
        <taxon>Ascomycota</taxon>
        <taxon>Saccharomycotina</taxon>
        <taxon>Saccharomycetes</taxon>
        <taxon>Saccharomycetales</taxon>
        <taxon>Saccharomycetaceae</taxon>
        <taxon>Torulaspora</taxon>
    </lineage>
</organism>
<evidence type="ECO:0000256" key="3">
    <source>
        <dbReference type="ARBA" id="ARBA00022490"/>
    </source>
</evidence>
<dbReference type="KEGG" id="tdl:TDEL_0B02040"/>
<evidence type="ECO:0000259" key="4">
    <source>
        <dbReference type="Pfam" id="PF08622"/>
    </source>
</evidence>
<dbReference type="GO" id="GO:0006979">
    <property type="term" value="P:response to oxidative stress"/>
    <property type="evidence" value="ECO:0007669"/>
    <property type="project" value="InterPro"/>
</dbReference>
<evidence type="ECO:0000256" key="1">
    <source>
        <dbReference type="ARBA" id="ARBA00004496"/>
    </source>
</evidence>